<comment type="caution">
    <text evidence="3">The sequence shown here is derived from an EMBL/GenBank/DDBJ whole genome shotgun (WGS) entry which is preliminary data.</text>
</comment>
<dbReference type="Proteomes" id="UP001589814">
    <property type="component" value="Unassembled WGS sequence"/>
</dbReference>
<reference evidence="3 4" key="1">
    <citation type="submission" date="2024-09" db="EMBL/GenBank/DDBJ databases">
        <authorList>
            <person name="Sun Q."/>
            <person name="Mori K."/>
        </authorList>
    </citation>
    <scope>NUCLEOTIDE SEQUENCE [LARGE SCALE GENOMIC DNA]</scope>
    <source>
        <strain evidence="3 4">CCM 7415</strain>
    </source>
</reference>
<keyword evidence="4" id="KW-1185">Reference proteome</keyword>
<dbReference type="GO" id="GO:0016853">
    <property type="term" value="F:isomerase activity"/>
    <property type="evidence" value="ECO:0007669"/>
    <property type="project" value="UniProtKB-KW"/>
</dbReference>
<dbReference type="EC" id="5.-.-.-" evidence="3"/>
<organism evidence="3 4">
    <name type="scientific">Kushneria aurantia</name>
    <dbReference type="NCBI Taxonomy" id="504092"/>
    <lineage>
        <taxon>Bacteria</taxon>
        <taxon>Pseudomonadati</taxon>
        <taxon>Pseudomonadota</taxon>
        <taxon>Gammaproteobacteria</taxon>
        <taxon>Oceanospirillales</taxon>
        <taxon>Halomonadaceae</taxon>
        <taxon>Kushneria</taxon>
    </lineage>
</organism>
<dbReference type="EMBL" id="JBHLVX010000019">
    <property type="protein sequence ID" value="MFC0267450.1"/>
    <property type="molecule type" value="Genomic_DNA"/>
</dbReference>
<evidence type="ECO:0000313" key="4">
    <source>
        <dbReference type="Proteomes" id="UP001589814"/>
    </source>
</evidence>
<name>A0ABV6G1C5_9GAMM</name>
<proteinExistence type="inferred from homology"/>
<comment type="similarity">
    <text evidence="1">Belongs to the N-acylglucosamine 2-epimerase family.</text>
</comment>
<evidence type="ECO:0000256" key="2">
    <source>
        <dbReference type="ARBA" id="ARBA00023235"/>
    </source>
</evidence>
<dbReference type="InterPro" id="IPR010819">
    <property type="entry name" value="AGE/CE"/>
</dbReference>
<evidence type="ECO:0000313" key="3">
    <source>
        <dbReference type="EMBL" id="MFC0267450.1"/>
    </source>
</evidence>
<keyword evidence="2 3" id="KW-0413">Isomerase</keyword>
<gene>
    <name evidence="3" type="ORF">ACFFHW_05480</name>
</gene>
<evidence type="ECO:0000256" key="1">
    <source>
        <dbReference type="ARBA" id="ARBA00008558"/>
    </source>
</evidence>
<accession>A0ABV6G1C5</accession>
<dbReference type="PANTHER" id="PTHR15108">
    <property type="entry name" value="N-ACYLGLUCOSAMINE-2-EPIMERASE"/>
    <property type="match status" value="1"/>
</dbReference>
<dbReference type="SUPFAM" id="SSF48208">
    <property type="entry name" value="Six-hairpin glycosidases"/>
    <property type="match status" value="1"/>
</dbReference>
<dbReference type="RefSeq" id="WP_019952656.1">
    <property type="nucleotide sequence ID" value="NZ_JBHLVX010000019.1"/>
</dbReference>
<dbReference type="InterPro" id="IPR012341">
    <property type="entry name" value="6hp_glycosidase-like_sf"/>
</dbReference>
<dbReference type="Gene3D" id="1.50.10.10">
    <property type="match status" value="1"/>
</dbReference>
<sequence>MMEITAGATPPGGSWLQRGSHRDWLEAEGQRLLAFYRASRHPECGFAALDDDGRLPDDARPDTMITARMTHCYALATLRGVPGAAPLVAHGVAALQGALQDSEYDGWYSELPREGEAPSKQAYIHAFVALAAASAWQSGNADAKGLLDDVLKVIEARFWSEDEGGMREGFSRDWSEGEAYRGGNSNMHSTEAFLQLADVLDNPLWRQRALSIAEKLIHRHARANDYRIVEHFDSDWHEWRDYNSDRPKDQFRPYGATPGHAFEWARLLVHLEAGLLRHGESAPGWLLEDARGLFQRATELGWCVDGEPGLLYTHDWDNNPLVHERLHWPVAEAASAAAALHARTGDSTHERWYRCFWDYIERFMIDRERGSWWQELDHHNRPSNQLWSGKPDLYHAFQATLLPRLPLAPTMARAIAEGAL</sequence>
<dbReference type="InterPro" id="IPR008928">
    <property type="entry name" value="6-hairpin_glycosidase_sf"/>
</dbReference>
<dbReference type="Pfam" id="PF07221">
    <property type="entry name" value="GlcNAc_2-epim"/>
    <property type="match status" value="1"/>
</dbReference>
<protein>
    <submittedName>
        <fullName evidence="3">AGE family epimerase/isomerase</fullName>
        <ecNumber evidence="3">5.-.-.-</ecNumber>
    </submittedName>
</protein>